<keyword evidence="4" id="KW-1133">Transmembrane helix</keyword>
<feature type="region of interest" description="Disordered" evidence="3">
    <location>
        <begin position="59"/>
        <end position="108"/>
    </location>
</feature>
<dbReference type="EMBL" id="GL996502">
    <property type="protein sequence ID" value="EGW32441.1"/>
    <property type="molecule type" value="Genomic_DNA"/>
</dbReference>
<dbReference type="InterPro" id="IPR036028">
    <property type="entry name" value="SH3-like_dom_sf"/>
</dbReference>
<keyword evidence="4" id="KW-0472">Membrane</keyword>
<feature type="compositionally biased region" description="Polar residues" evidence="3">
    <location>
        <begin position="72"/>
        <end position="108"/>
    </location>
</feature>
<reference evidence="6 7" key="1">
    <citation type="journal article" date="2011" name="Proc. Natl. Acad. Sci. U.S.A.">
        <title>Comparative genomics of xylose-fermenting fungi for enhanced biofuel production.</title>
        <authorList>
            <person name="Wohlbach D.J."/>
            <person name="Kuo A."/>
            <person name="Sato T.K."/>
            <person name="Potts K.M."/>
            <person name="Salamov A.A."/>
            <person name="LaButti K.M."/>
            <person name="Sun H."/>
            <person name="Clum A."/>
            <person name="Pangilinan J.L."/>
            <person name="Lindquist E.A."/>
            <person name="Lucas S."/>
            <person name="Lapidus A."/>
            <person name="Jin M."/>
            <person name="Gunawan C."/>
            <person name="Balan V."/>
            <person name="Dale B.E."/>
            <person name="Jeffries T.W."/>
            <person name="Zinkel R."/>
            <person name="Barry K.W."/>
            <person name="Grigoriev I.V."/>
            <person name="Gasch A.P."/>
        </authorList>
    </citation>
    <scope>NUCLEOTIDE SEQUENCE [LARGE SCALE GENOMIC DNA]</scope>
    <source>
        <strain evidence="7">NRRL Y-27907 / 11-Y1</strain>
    </source>
</reference>
<dbReference type="GeneID" id="18875136"/>
<dbReference type="OMA" id="DTTIYMT"/>
<dbReference type="SUPFAM" id="SSF50044">
    <property type="entry name" value="SH3-domain"/>
    <property type="match status" value="1"/>
</dbReference>
<accession>G3AN27</accession>
<sequence length="342" mass="38811">MSFMKKAIVDDEESVVYLTLTSTYTLPDATNEPDKETEISYIEKTTYRPILTKVPVQVINTKPTPNPTSKPAQKTITIKPQDMPTFTSKPESSLTPEPQGRQPGQNSSGIKVGVAIGIPIALFSAFFLILGVWYYFHSRIPKTKIFDKEETSGDNTLASIDNELKANPYLDSSSTLHINPGAEKQLDPESFRYKWKTRLSRVISMGDVNDEETDNTFMKRMSMMTPMFLRKFNLQKKDIEPPTATVHEVPKNNPLFPNLRIGKTLDSAKSRINPTQSPYLVKRSYTKQLPDELTIKIGDKVEILKMYSDGWCHVRIVQTSQDYRHIDDEAMGLVPKICLQKI</sequence>
<keyword evidence="4" id="KW-0812">Transmembrane</keyword>
<dbReference type="KEGG" id="spaa:SPAPADRAFT_67053"/>
<name>G3AN27_SPAPN</name>
<evidence type="ECO:0000256" key="1">
    <source>
        <dbReference type="ARBA" id="ARBA00022443"/>
    </source>
</evidence>
<proteinExistence type="predicted"/>
<dbReference type="Gene3D" id="2.30.30.40">
    <property type="entry name" value="SH3 Domains"/>
    <property type="match status" value="1"/>
</dbReference>
<evidence type="ECO:0000256" key="2">
    <source>
        <dbReference type="PROSITE-ProRule" id="PRU00192"/>
    </source>
</evidence>
<dbReference type="HOGENOM" id="CLU_719602_0_0_1"/>
<dbReference type="InParanoid" id="G3AN27"/>
<dbReference type="AlphaFoldDB" id="G3AN27"/>
<protein>
    <recommendedName>
        <fullName evidence="5">SH3 domain-containing protein</fullName>
    </recommendedName>
</protein>
<dbReference type="STRING" id="619300.G3AN27"/>
<evidence type="ECO:0000259" key="5">
    <source>
        <dbReference type="PROSITE" id="PS50002"/>
    </source>
</evidence>
<evidence type="ECO:0000256" key="4">
    <source>
        <dbReference type="SAM" id="Phobius"/>
    </source>
</evidence>
<dbReference type="OrthoDB" id="5340910at2759"/>
<dbReference type="eggNOG" id="ENOG502QVI6">
    <property type="taxonomic scope" value="Eukaryota"/>
</dbReference>
<feature type="compositionally biased region" description="Low complexity" evidence="3">
    <location>
        <begin position="60"/>
        <end position="71"/>
    </location>
</feature>
<evidence type="ECO:0000313" key="7">
    <source>
        <dbReference type="Proteomes" id="UP000000709"/>
    </source>
</evidence>
<dbReference type="Pfam" id="PF00018">
    <property type="entry name" value="SH3_1"/>
    <property type="match status" value="1"/>
</dbReference>
<evidence type="ECO:0000256" key="3">
    <source>
        <dbReference type="SAM" id="MobiDB-lite"/>
    </source>
</evidence>
<feature type="transmembrane region" description="Helical" evidence="4">
    <location>
        <begin position="112"/>
        <end position="136"/>
    </location>
</feature>
<evidence type="ECO:0000313" key="6">
    <source>
        <dbReference type="EMBL" id="EGW32441.1"/>
    </source>
</evidence>
<dbReference type="Proteomes" id="UP000000709">
    <property type="component" value="Unassembled WGS sequence"/>
</dbReference>
<dbReference type="RefSeq" id="XP_007375717.1">
    <property type="nucleotide sequence ID" value="XM_007375655.1"/>
</dbReference>
<dbReference type="InterPro" id="IPR001452">
    <property type="entry name" value="SH3_domain"/>
</dbReference>
<dbReference type="PROSITE" id="PS50002">
    <property type="entry name" value="SH3"/>
    <property type="match status" value="1"/>
</dbReference>
<organism evidence="7">
    <name type="scientific">Spathaspora passalidarum (strain NRRL Y-27907 / 11-Y1)</name>
    <dbReference type="NCBI Taxonomy" id="619300"/>
    <lineage>
        <taxon>Eukaryota</taxon>
        <taxon>Fungi</taxon>
        <taxon>Dikarya</taxon>
        <taxon>Ascomycota</taxon>
        <taxon>Saccharomycotina</taxon>
        <taxon>Pichiomycetes</taxon>
        <taxon>Debaryomycetaceae</taxon>
        <taxon>Spathaspora</taxon>
    </lineage>
</organism>
<keyword evidence="1 2" id="KW-0728">SH3 domain</keyword>
<keyword evidence="7" id="KW-1185">Reference proteome</keyword>
<gene>
    <name evidence="6" type="ORF">SPAPADRAFT_67053</name>
</gene>
<feature type="domain" description="SH3" evidence="5">
    <location>
        <begin position="274"/>
        <end position="342"/>
    </location>
</feature>